<keyword evidence="3" id="KW-1133">Transmembrane helix</keyword>
<feature type="transmembrane region" description="Helical" evidence="3">
    <location>
        <begin position="157"/>
        <end position="179"/>
    </location>
</feature>
<proteinExistence type="predicted"/>
<dbReference type="PANTHER" id="PTHR43507">
    <property type="entry name" value="NADH-UBIQUINONE OXIDOREDUCTASE CHAIN 4"/>
    <property type="match status" value="1"/>
</dbReference>
<dbReference type="InterPro" id="IPR001750">
    <property type="entry name" value="ND/Mrp_TM"/>
</dbReference>
<evidence type="ECO:0000256" key="1">
    <source>
        <dbReference type="ARBA" id="ARBA00004127"/>
    </source>
</evidence>
<sequence>MIELHFPLLELAILAPLVGAILAHGAAPDRARRIALTASALSLTCGLVAWFDLASIRSFEAHDRWTLLSWLPGGDPLVIDELSAPLIPLASLQFLLVILATLRTKASRFSLTGALISEAVVIATLATREPWVLATLLTLGTIPPTLELIRRGQTPRVFVAHMGLFVLLLFSGLAIRQLAAAGSLPHGIGEAFVTLAVLIRCGGFPLHGWIPDLFQRASFGSSILFMTPLLGAYAALRLVLPDSPDWALRTIATVSMLTALYSAGLALVERDARRFYAHLLLSQASLVLLGMELATLLGMTGALCVWLSVGLAMSGFGLTLRCVESRVGRLALDRFNGLHDAVPTLAGLFLLTGLASIGFPGTIGFIALEILIEGAVHSAPAIGVMLLIATALNGIAVMRAYFRVFTGKVHSGTINLKASPPERVAVLILSLLILGGGIFPQPGVASREHAARALLEHRQSGAKAALPDRETTSTATINRTIFTPR</sequence>
<feature type="transmembrane region" description="Helical" evidence="3">
    <location>
        <begin position="191"/>
        <end position="210"/>
    </location>
</feature>
<dbReference type="GO" id="GO:0048039">
    <property type="term" value="F:ubiquinone binding"/>
    <property type="evidence" value="ECO:0007669"/>
    <property type="project" value="TreeGrafter"/>
</dbReference>
<feature type="transmembrane region" description="Helical" evidence="3">
    <location>
        <begin position="423"/>
        <end position="440"/>
    </location>
</feature>
<keyword evidence="6" id="KW-1185">Reference proteome</keyword>
<dbReference type="PANTHER" id="PTHR43507:SF1">
    <property type="entry name" value="NADH-UBIQUINONE OXIDOREDUCTASE CHAIN 4"/>
    <property type="match status" value="1"/>
</dbReference>
<keyword evidence="2 3" id="KW-0812">Transmembrane</keyword>
<feature type="transmembrane region" description="Helical" evidence="3">
    <location>
        <begin position="305"/>
        <end position="323"/>
    </location>
</feature>
<evidence type="ECO:0000313" key="5">
    <source>
        <dbReference type="EMBL" id="TWT40756.1"/>
    </source>
</evidence>
<dbReference type="GO" id="GO:0016020">
    <property type="term" value="C:membrane"/>
    <property type="evidence" value="ECO:0007669"/>
    <property type="project" value="UniProtKB-SubCell"/>
</dbReference>
<dbReference type="EC" id="1.6.5.11" evidence="5"/>
<dbReference type="Proteomes" id="UP000318995">
    <property type="component" value="Unassembled WGS sequence"/>
</dbReference>
<feature type="transmembrane region" description="Helical" evidence="3">
    <location>
        <begin position="6"/>
        <end position="27"/>
    </location>
</feature>
<evidence type="ECO:0000259" key="4">
    <source>
        <dbReference type="Pfam" id="PF00361"/>
    </source>
</evidence>
<gene>
    <name evidence="5" type="primary">nuoM_2</name>
    <name evidence="5" type="ORF">Pla111_31740</name>
</gene>
<dbReference type="GO" id="GO:0042773">
    <property type="term" value="P:ATP synthesis coupled electron transport"/>
    <property type="evidence" value="ECO:0007669"/>
    <property type="project" value="InterPro"/>
</dbReference>
<feature type="transmembrane region" description="Helical" evidence="3">
    <location>
        <begin position="275"/>
        <end position="299"/>
    </location>
</feature>
<dbReference type="InterPro" id="IPR003918">
    <property type="entry name" value="NADH_UbQ_OxRdtase"/>
</dbReference>
<keyword evidence="5" id="KW-0560">Oxidoreductase</keyword>
<evidence type="ECO:0000313" key="6">
    <source>
        <dbReference type="Proteomes" id="UP000318995"/>
    </source>
</evidence>
<comment type="caution">
    <text evidence="5">The sequence shown here is derived from an EMBL/GenBank/DDBJ whole genome shotgun (WGS) entry which is preliminary data.</text>
</comment>
<feature type="transmembrane region" description="Helical" evidence="3">
    <location>
        <begin position="222"/>
        <end position="240"/>
    </location>
</feature>
<dbReference type="GO" id="GO:0015990">
    <property type="term" value="P:electron transport coupled proton transport"/>
    <property type="evidence" value="ECO:0007669"/>
    <property type="project" value="TreeGrafter"/>
</dbReference>
<dbReference type="Pfam" id="PF00361">
    <property type="entry name" value="Proton_antipo_M"/>
    <property type="match status" value="1"/>
</dbReference>
<keyword evidence="3" id="KW-0472">Membrane</keyword>
<feature type="domain" description="NADH:quinone oxidoreductase/Mrp antiporter transmembrane" evidence="4">
    <location>
        <begin position="163"/>
        <end position="391"/>
    </location>
</feature>
<feature type="transmembrane region" description="Helical" evidence="3">
    <location>
        <begin position="82"/>
        <end position="102"/>
    </location>
</feature>
<feature type="transmembrane region" description="Helical" evidence="3">
    <location>
        <begin position="344"/>
        <end position="368"/>
    </location>
</feature>
<name>A0A5C5VQ57_9BACT</name>
<reference evidence="5 6" key="1">
    <citation type="submission" date="2019-02" db="EMBL/GenBank/DDBJ databases">
        <title>Deep-cultivation of Planctomycetes and their phenomic and genomic characterization uncovers novel biology.</title>
        <authorList>
            <person name="Wiegand S."/>
            <person name="Jogler M."/>
            <person name="Boedeker C."/>
            <person name="Pinto D."/>
            <person name="Vollmers J."/>
            <person name="Rivas-Marin E."/>
            <person name="Kohn T."/>
            <person name="Peeters S.H."/>
            <person name="Heuer A."/>
            <person name="Rast P."/>
            <person name="Oberbeckmann S."/>
            <person name="Bunk B."/>
            <person name="Jeske O."/>
            <person name="Meyerdierks A."/>
            <person name="Storesund J.E."/>
            <person name="Kallscheuer N."/>
            <person name="Luecker S."/>
            <person name="Lage O.M."/>
            <person name="Pohl T."/>
            <person name="Merkel B.J."/>
            <person name="Hornburger P."/>
            <person name="Mueller R.-W."/>
            <person name="Bruemmer F."/>
            <person name="Labrenz M."/>
            <person name="Spormann A.M."/>
            <person name="Op Den Camp H."/>
            <person name="Overmann J."/>
            <person name="Amann R."/>
            <person name="Jetten M.S.M."/>
            <person name="Mascher T."/>
            <person name="Medema M.H."/>
            <person name="Devos D.P."/>
            <person name="Kaster A.-K."/>
            <person name="Ovreas L."/>
            <person name="Rohde M."/>
            <person name="Galperin M.Y."/>
            <person name="Jogler C."/>
        </authorList>
    </citation>
    <scope>NUCLEOTIDE SEQUENCE [LARGE SCALE GENOMIC DNA]</scope>
    <source>
        <strain evidence="5 6">Pla111</strain>
    </source>
</reference>
<dbReference type="GO" id="GO:0008137">
    <property type="term" value="F:NADH dehydrogenase (ubiquinone) activity"/>
    <property type="evidence" value="ECO:0007669"/>
    <property type="project" value="InterPro"/>
</dbReference>
<accession>A0A5C5VQ57</accession>
<dbReference type="OrthoDB" id="238919at2"/>
<evidence type="ECO:0000256" key="3">
    <source>
        <dbReference type="SAM" id="Phobius"/>
    </source>
</evidence>
<dbReference type="EMBL" id="SJPH01000010">
    <property type="protein sequence ID" value="TWT40756.1"/>
    <property type="molecule type" value="Genomic_DNA"/>
</dbReference>
<dbReference type="RefSeq" id="WP_146575368.1">
    <property type="nucleotide sequence ID" value="NZ_SJPH01000010.1"/>
</dbReference>
<dbReference type="AlphaFoldDB" id="A0A5C5VQ57"/>
<feature type="transmembrane region" description="Helical" evidence="3">
    <location>
        <begin position="34"/>
        <end position="51"/>
    </location>
</feature>
<feature type="transmembrane region" description="Helical" evidence="3">
    <location>
        <begin position="246"/>
        <end position="268"/>
    </location>
</feature>
<dbReference type="GO" id="GO:0003954">
    <property type="term" value="F:NADH dehydrogenase activity"/>
    <property type="evidence" value="ECO:0007669"/>
    <property type="project" value="TreeGrafter"/>
</dbReference>
<evidence type="ECO:0000256" key="2">
    <source>
        <dbReference type="RuleBase" id="RU000320"/>
    </source>
</evidence>
<protein>
    <submittedName>
        <fullName evidence="5">NADH-quinone oxidoreductase subunit M</fullName>
        <ecNumber evidence="5">1.6.5.11</ecNumber>
    </submittedName>
</protein>
<feature type="transmembrane region" description="Helical" evidence="3">
    <location>
        <begin position="380"/>
        <end position="402"/>
    </location>
</feature>
<dbReference type="GO" id="GO:0012505">
    <property type="term" value="C:endomembrane system"/>
    <property type="evidence" value="ECO:0007669"/>
    <property type="project" value="UniProtKB-SubCell"/>
</dbReference>
<organism evidence="5 6">
    <name type="scientific">Botrimarina hoheduenensis</name>
    <dbReference type="NCBI Taxonomy" id="2528000"/>
    <lineage>
        <taxon>Bacteria</taxon>
        <taxon>Pseudomonadati</taxon>
        <taxon>Planctomycetota</taxon>
        <taxon>Planctomycetia</taxon>
        <taxon>Pirellulales</taxon>
        <taxon>Lacipirellulaceae</taxon>
        <taxon>Botrimarina</taxon>
    </lineage>
</organism>
<comment type="subcellular location">
    <subcellularLocation>
        <location evidence="1">Endomembrane system</location>
        <topology evidence="1">Multi-pass membrane protein</topology>
    </subcellularLocation>
    <subcellularLocation>
        <location evidence="2">Membrane</location>
        <topology evidence="2">Multi-pass membrane protein</topology>
    </subcellularLocation>
</comment>